<protein>
    <submittedName>
        <fullName evidence="14">Biopolymer transporter ExbD</fullName>
    </submittedName>
</protein>
<dbReference type="AlphaFoldDB" id="A0A2N7VWV6"/>
<evidence type="ECO:0000256" key="9">
    <source>
        <dbReference type="ARBA" id="ARBA00022927"/>
    </source>
</evidence>
<name>A0A2N7VWV6_9BURK</name>
<evidence type="ECO:0000256" key="1">
    <source>
        <dbReference type="ARBA" id="ARBA00003540"/>
    </source>
</evidence>
<gene>
    <name evidence="14" type="ORF">C0Z18_07205</name>
</gene>
<keyword evidence="9 12" id="KW-0653">Protein transport</keyword>
<evidence type="ECO:0000256" key="7">
    <source>
        <dbReference type="ARBA" id="ARBA00022519"/>
    </source>
</evidence>
<keyword evidence="11 13" id="KW-0472">Membrane</keyword>
<evidence type="ECO:0000313" key="15">
    <source>
        <dbReference type="Proteomes" id="UP000235616"/>
    </source>
</evidence>
<dbReference type="Proteomes" id="UP000235616">
    <property type="component" value="Unassembled WGS sequence"/>
</dbReference>
<evidence type="ECO:0000256" key="10">
    <source>
        <dbReference type="ARBA" id="ARBA00022989"/>
    </source>
</evidence>
<dbReference type="Gene3D" id="3.30.420.270">
    <property type="match status" value="1"/>
</dbReference>
<comment type="similarity">
    <text evidence="3 12">Belongs to the ExbD/TolR family.</text>
</comment>
<keyword evidence="15" id="KW-1185">Reference proteome</keyword>
<evidence type="ECO:0000256" key="5">
    <source>
        <dbReference type="ARBA" id="ARBA00022448"/>
    </source>
</evidence>
<keyword evidence="7" id="KW-0997">Cell inner membrane</keyword>
<dbReference type="OrthoDB" id="195377at2"/>
<dbReference type="EMBL" id="PNYA01000005">
    <property type="protein sequence ID" value="PMS21637.1"/>
    <property type="molecule type" value="Genomic_DNA"/>
</dbReference>
<dbReference type="PANTHER" id="PTHR30558:SF12">
    <property type="entry name" value="BIOPOLYMER TRANSPORT PROTEIN EXBD"/>
    <property type="match status" value="1"/>
</dbReference>
<organism evidence="14 15">
    <name type="scientific">Trinickia dabaoshanensis</name>
    <dbReference type="NCBI Taxonomy" id="564714"/>
    <lineage>
        <taxon>Bacteria</taxon>
        <taxon>Pseudomonadati</taxon>
        <taxon>Pseudomonadota</taxon>
        <taxon>Betaproteobacteria</taxon>
        <taxon>Burkholderiales</taxon>
        <taxon>Burkholderiaceae</taxon>
        <taxon>Trinickia</taxon>
    </lineage>
</organism>
<comment type="caution">
    <text evidence="14">The sequence shown here is derived from an EMBL/GenBank/DDBJ whole genome shotgun (WGS) entry which is preliminary data.</text>
</comment>
<dbReference type="GO" id="GO:0022857">
    <property type="term" value="F:transmembrane transporter activity"/>
    <property type="evidence" value="ECO:0007669"/>
    <property type="project" value="InterPro"/>
</dbReference>
<dbReference type="PANTHER" id="PTHR30558">
    <property type="entry name" value="EXBD MEMBRANE COMPONENT OF PMF-DRIVEN MACROMOLECULE IMPORT SYSTEM"/>
    <property type="match status" value="1"/>
</dbReference>
<dbReference type="Pfam" id="PF02472">
    <property type="entry name" value="ExbD"/>
    <property type="match status" value="1"/>
</dbReference>
<keyword evidence="8 12" id="KW-0812">Transmembrane</keyword>
<evidence type="ECO:0000256" key="4">
    <source>
        <dbReference type="ARBA" id="ARBA00011471"/>
    </source>
</evidence>
<evidence type="ECO:0000256" key="12">
    <source>
        <dbReference type="RuleBase" id="RU003879"/>
    </source>
</evidence>
<feature type="transmembrane region" description="Helical" evidence="13">
    <location>
        <begin position="21"/>
        <end position="40"/>
    </location>
</feature>
<dbReference type="GO" id="GO:0015031">
    <property type="term" value="P:protein transport"/>
    <property type="evidence" value="ECO:0007669"/>
    <property type="project" value="UniProtKB-KW"/>
</dbReference>
<keyword evidence="5 12" id="KW-0813">Transport</keyword>
<reference evidence="14 15" key="1">
    <citation type="submission" date="2018-01" db="EMBL/GenBank/DDBJ databases">
        <title>Whole genome analyses suggest that Burkholderia sensu lato contains two further novel genera in the rhizoxinica-symbiotica group Mycetohabitans gen. nov., and Trinickia gen. nov.: implications for the evolution of diazotrophy and nodulation in the Burkholderiaceae.</title>
        <authorList>
            <person name="Estrada-de los Santos P."/>
            <person name="Palmer M."/>
            <person name="Chavez-Ramirez B."/>
            <person name="Beukes C."/>
            <person name="Steenkamp E.T."/>
            <person name="Hirsch A.M."/>
            <person name="Manyaka P."/>
            <person name="Maluk M."/>
            <person name="Lafos M."/>
            <person name="Crook M."/>
            <person name="Gross E."/>
            <person name="Simon M.F."/>
            <person name="Bueno dos Reis Junior F."/>
            <person name="Poole P.S."/>
            <person name="Venter S.N."/>
            <person name="James E.K."/>
        </authorList>
    </citation>
    <scope>NUCLEOTIDE SEQUENCE [LARGE SCALE GENOMIC DNA]</scope>
    <source>
        <strain evidence="14 15">GIMN1.004</strain>
    </source>
</reference>
<dbReference type="RefSeq" id="WP_102644703.1">
    <property type="nucleotide sequence ID" value="NZ_PNYA01000005.1"/>
</dbReference>
<accession>A0A2N7VWV6</accession>
<evidence type="ECO:0000256" key="3">
    <source>
        <dbReference type="ARBA" id="ARBA00005811"/>
    </source>
</evidence>
<comment type="function">
    <text evidence="1">Involved in the TonB-dependent energy-dependent transport of various receptor-bound substrates.</text>
</comment>
<evidence type="ECO:0000256" key="8">
    <source>
        <dbReference type="ARBA" id="ARBA00022692"/>
    </source>
</evidence>
<evidence type="ECO:0000256" key="13">
    <source>
        <dbReference type="SAM" id="Phobius"/>
    </source>
</evidence>
<comment type="subcellular location">
    <subcellularLocation>
        <location evidence="2">Cell inner membrane</location>
        <topology evidence="2">Single-pass type II membrane protein</topology>
    </subcellularLocation>
    <subcellularLocation>
        <location evidence="12">Cell membrane</location>
        <topology evidence="12">Single-pass type II membrane protein</topology>
    </subcellularLocation>
</comment>
<keyword evidence="6" id="KW-1003">Cell membrane</keyword>
<evidence type="ECO:0000256" key="11">
    <source>
        <dbReference type="ARBA" id="ARBA00023136"/>
    </source>
</evidence>
<keyword evidence="10 13" id="KW-1133">Transmembrane helix</keyword>
<sequence length="136" mass="14872">MQVQDDDKPYDDINITPMLDLAYVLLIIFIIMTTASVQGIKVDLPKASSSASLAKPKTKAITVADSGQVYLDAYPVTMDELESRLRTEKASNPDFPIVLKGDSAVQYQKVMDVLDLLRRLDLSQVGLVTGRAKQGG</sequence>
<proteinExistence type="inferred from homology"/>
<dbReference type="GO" id="GO:0005886">
    <property type="term" value="C:plasma membrane"/>
    <property type="evidence" value="ECO:0007669"/>
    <property type="project" value="UniProtKB-SubCell"/>
</dbReference>
<dbReference type="InterPro" id="IPR003400">
    <property type="entry name" value="ExbD"/>
</dbReference>
<evidence type="ECO:0000256" key="6">
    <source>
        <dbReference type="ARBA" id="ARBA00022475"/>
    </source>
</evidence>
<comment type="subunit">
    <text evidence="4">The accessory proteins ExbB and ExbD seem to form a complex with TonB.</text>
</comment>
<evidence type="ECO:0000256" key="2">
    <source>
        <dbReference type="ARBA" id="ARBA00004249"/>
    </source>
</evidence>
<evidence type="ECO:0000313" key="14">
    <source>
        <dbReference type="EMBL" id="PMS21637.1"/>
    </source>
</evidence>